<dbReference type="InterPro" id="IPR001005">
    <property type="entry name" value="SANT/Myb"/>
</dbReference>
<dbReference type="CDD" id="cd11660">
    <property type="entry name" value="SANT_TRF"/>
    <property type="match status" value="1"/>
</dbReference>
<evidence type="ECO:0000259" key="3">
    <source>
        <dbReference type="PROSITE" id="PS50090"/>
    </source>
</evidence>
<dbReference type="PROSITE" id="PS50090">
    <property type="entry name" value="MYB_LIKE"/>
    <property type="match status" value="1"/>
</dbReference>
<comment type="subcellular location">
    <subcellularLocation>
        <location evidence="1">Nucleus</location>
    </subcellularLocation>
</comment>
<keyword evidence="2" id="KW-0539">Nucleus</keyword>
<organism evidence="5 6">
    <name type="scientific">Cajanus cajan</name>
    <name type="common">Pigeon pea</name>
    <name type="synonym">Cajanus indicus</name>
    <dbReference type="NCBI Taxonomy" id="3821"/>
    <lineage>
        <taxon>Eukaryota</taxon>
        <taxon>Viridiplantae</taxon>
        <taxon>Streptophyta</taxon>
        <taxon>Embryophyta</taxon>
        <taxon>Tracheophyta</taxon>
        <taxon>Spermatophyta</taxon>
        <taxon>Magnoliopsida</taxon>
        <taxon>eudicotyledons</taxon>
        <taxon>Gunneridae</taxon>
        <taxon>Pentapetalae</taxon>
        <taxon>rosids</taxon>
        <taxon>fabids</taxon>
        <taxon>Fabales</taxon>
        <taxon>Fabaceae</taxon>
        <taxon>Papilionoideae</taxon>
        <taxon>50 kb inversion clade</taxon>
        <taxon>NPAAA clade</taxon>
        <taxon>indigoferoid/millettioid clade</taxon>
        <taxon>Phaseoleae</taxon>
        <taxon>Cajanus</taxon>
    </lineage>
</organism>
<dbReference type="PANTHER" id="PTHR46993:SF6">
    <property type="entry name" value="MYB TRANSCRIPTION FACTOR"/>
    <property type="match status" value="1"/>
</dbReference>
<sequence>MESDAVRRWALEFLLRSPFVADDLIEKVLPIIPVSDADSRLKKTLLLRALQYHVFALSIPEPLLQILEILEEFHRIDGSPVTAAMSAAYCAVAVECTLKYLQLEDHGKNPFYFNAVERIWRARVPHMNRSGDFEGSLMFTEELKRWSSDIEASLSDSQLRERLASIDTRRDAIIKLRVYLAEEWANLGPSFLEVAASVHTNKAPTTEHLEAQHQHQERGRFLKIIMLPNQYGHHGFHLYMPFLHYLYNAADEQIPLATTIEVQKVGECASSGLQTLVKDSLLNSSEVNEEAHVEEQSRDADIPCPDVINNNEADMAEKDQAPVPHIRVQKPSLMEENTAARIYEWDESIDGMQGGTSNPERRFHLPSPKVRKLSPLKKYVPTKITMRRRAKKWSPLEMETLKTAVDKFGKGNWKIILNSHKDIFEERTEVDLKDKWRNMTRYGSK</sequence>
<proteinExistence type="predicted"/>
<feature type="domain" description="HTH myb-type" evidence="4">
    <location>
        <begin position="385"/>
        <end position="444"/>
    </location>
</feature>
<dbReference type="AlphaFoldDB" id="A0A151RNF3"/>
<gene>
    <name evidence="5" type="ORF">KK1_034456</name>
</gene>
<dbReference type="Gramene" id="C.cajan_32945.t">
    <property type="protein sequence ID" value="C.cajan_32945.t"/>
    <property type="gene ID" value="C.cajan_32945"/>
</dbReference>
<dbReference type="Gene3D" id="1.10.246.220">
    <property type="match status" value="1"/>
</dbReference>
<evidence type="ECO:0000256" key="1">
    <source>
        <dbReference type="ARBA" id="ARBA00004123"/>
    </source>
</evidence>
<keyword evidence="6" id="KW-1185">Reference proteome</keyword>
<dbReference type="OMA" id="LKEQWAV"/>
<dbReference type="InterPro" id="IPR009057">
    <property type="entry name" value="Homeodomain-like_sf"/>
</dbReference>
<feature type="domain" description="Myb-like" evidence="3">
    <location>
        <begin position="385"/>
        <end position="440"/>
    </location>
</feature>
<dbReference type="GO" id="GO:0005634">
    <property type="term" value="C:nucleus"/>
    <property type="evidence" value="ECO:0007669"/>
    <property type="project" value="UniProtKB-SubCell"/>
</dbReference>
<name>A0A151RNF3_CAJCA</name>
<accession>A0A151RNF3</accession>
<reference evidence="5" key="1">
    <citation type="journal article" date="2012" name="Nat. Biotechnol.">
        <title>Draft genome sequence of pigeonpea (Cajanus cajan), an orphan legume crop of resource-poor farmers.</title>
        <authorList>
            <person name="Varshney R.K."/>
            <person name="Chen W."/>
            <person name="Li Y."/>
            <person name="Bharti A.K."/>
            <person name="Saxena R.K."/>
            <person name="Schlueter J.A."/>
            <person name="Donoghue M.T."/>
            <person name="Azam S."/>
            <person name="Fan G."/>
            <person name="Whaley A.M."/>
            <person name="Farmer A.D."/>
            <person name="Sheridan J."/>
            <person name="Iwata A."/>
            <person name="Tuteja R."/>
            <person name="Penmetsa R.V."/>
            <person name="Wu W."/>
            <person name="Upadhyaya H.D."/>
            <person name="Yang S.P."/>
            <person name="Shah T."/>
            <person name="Saxena K.B."/>
            <person name="Michael T."/>
            <person name="McCombie W.R."/>
            <person name="Yang B."/>
            <person name="Zhang G."/>
            <person name="Yang H."/>
            <person name="Wang J."/>
            <person name="Spillane C."/>
            <person name="Cook D.R."/>
            <person name="May G.D."/>
            <person name="Xu X."/>
            <person name="Jackson S.A."/>
        </authorList>
    </citation>
    <scope>NUCLEOTIDE SEQUENCE [LARGE SCALE GENOMIC DNA]</scope>
</reference>
<evidence type="ECO:0000259" key="4">
    <source>
        <dbReference type="PROSITE" id="PS51294"/>
    </source>
</evidence>
<dbReference type="PROSITE" id="PS51294">
    <property type="entry name" value="HTH_MYB"/>
    <property type="match status" value="1"/>
</dbReference>
<dbReference type="EMBL" id="KQ483641">
    <property type="protein sequence ID" value="KYP44084.1"/>
    <property type="molecule type" value="Genomic_DNA"/>
</dbReference>
<dbReference type="Pfam" id="PF00249">
    <property type="entry name" value="Myb_DNA-binding"/>
    <property type="match status" value="1"/>
</dbReference>
<dbReference type="PANTHER" id="PTHR46993">
    <property type="entry name" value="MYB TRANSCRIPTION FACTOR"/>
    <property type="match status" value="1"/>
</dbReference>
<protein>
    <submittedName>
        <fullName evidence="5">Uncharacterized protein</fullName>
    </submittedName>
</protein>
<evidence type="ECO:0000313" key="5">
    <source>
        <dbReference type="EMBL" id="KYP44084.1"/>
    </source>
</evidence>
<evidence type="ECO:0000256" key="2">
    <source>
        <dbReference type="ARBA" id="ARBA00023242"/>
    </source>
</evidence>
<dbReference type="SMART" id="SM00717">
    <property type="entry name" value="SANT"/>
    <property type="match status" value="1"/>
</dbReference>
<dbReference type="Proteomes" id="UP000075243">
    <property type="component" value="Unassembled WGS sequence"/>
</dbReference>
<dbReference type="SUPFAM" id="SSF46689">
    <property type="entry name" value="Homeodomain-like"/>
    <property type="match status" value="1"/>
</dbReference>
<dbReference type="InterPro" id="IPR017930">
    <property type="entry name" value="Myb_dom"/>
</dbReference>
<evidence type="ECO:0000313" key="6">
    <source>
        <dbReference type="Proteomes" id="UP000075243"/>
    </source>
</evidence>